<keyword evidence="9" id="KW-1185">Reference proteome</keyword>
<feature type="transmembrane region" description="Helical" evidence="6">
    <location>
        <begin position="157"/>
        <end position="178"/>
    </location>
</feature>
<evidence type="ECO:0000256" key="4">
    <source>
        <dbReference type="ARBA" id="ARBA00022989"/>
    </source>
</evidence>
<evidence type="ECO:0000313" key="8">
    <source>
        <dbReference type="EMBL" id="MFD1533457.1"/>
    </source>
</evidence>
<organism evidence="8 9">
    <name type="scientific">Pseudonocardia aurantiaca</name>
    <dbReference type="NCBI Taxonomy" id="75290"/>
    <lineage>
        <taxon>Bacteria</taxon>
        <taxon>Bacillati</taxon>
        <taxon>Actinomycetota</taxon>
        <taxon>Actinomycetes</taxon>
        <taxon>Pseudonocardiales</taxon>
        <taxon>Pseudonocardiaceae</taxon>
        <taxon>Pseudonocardia</taxon>
    </lineage>
</organism>
<reference evidence="9" key="1">
    <citation type="journal article" date="2019" name="Int. J. Syst. Evol. Microbiol.">
        <title>The Global Catalogue of Microorganisms (GCM) 10K type strain sequencing project: providing services to taxonomists for standard genome sequencing and annotation.</title>
        <authorList>
            <consortium name="The Broad Institute Genomics Platform"/>
            <consortium name="The Broad Institute Genome Sequencing Center for Infectious Disease"/>
            <person name="Wu L."/>
            <person name="Ma J."/>
        </authorList>
    </citation>
    <scope>NUCLEOTIDE SEQUENCE [LARGE SCALE GENOMIC DNA]</scope>
    <source>
        <strain evidence="9">JCM 12165</strain>
    </source>
</reference>
<comment type="caution">
    <text evidence="8">The sequence shown here is derived from an EMBL/GenBank/DDBJ whole genome shotgun (WGS) entry which is preliminary data.</text>
</comment>
<evidence type="ECO:0000256" key="5">
    <source>
        <dbReference type="ARBA" id="ARBA00023136"/>
    </source>
</evidence>
<keyword evidence="5 6" id="KW-0472">Membrane</keyword>
<comment type="similarity">
    <text evidence="2">Belongs to the EamA transporter family.</text>
</comment>
<name>A0ABW4FT18_9PSEU</name>
<evidence type="ECO:0000256" key="2">
    <source>
        <dbReference type="ARBA" id="ARBA00007362"/>
    </source>
</evidence>
<feature type="transmembrane region" description="Helical" evidence="6">
    <location>
        <begin position="190"/>
        <end position="214"/>
    </location>
</feature>
<feature type="transmembrane region" description="Helical" evidence="6">
    <location>
        <begin position="273"/>
        <end position="292"/>
    </location>
</feature>
<dbReference type="InterPro" id="IPR037185">
    <property type="entry name" value="EmrE-like"/>
</dbReference>
<sequence>MPTLRTTPVSGVSFLIVAGVLWGTGGLLGSLFGAAAGLSPLAVATYRLGVGGLLIVGYLLVNGSVLPRGGAAWRRIAATGLLAALFQVSYFTAVSLTSVSLATLVTIGSSPVLVLLVRRRHAGRRQLGAVAPALLGLALLVGLPADGPAAPGAGALLAGSAFALLAAAGFSVMTLLAARPVPGLDAATTTGLGFTIGGAVLLPVAAATAGVGFAVDARSIALLVALALVPTAVAYTCYFRGLRSASAGVGVLMALLEPLTAAVLAALLLGERLGVAGVAGGLLLGVALVPAARSA</sequence>
<comment type="subcellular location">
    <subcellularLocation>
        <location evidence="1">Membrane</location>
        <topology evidence="1">Multi-pass membrane protein</topology>
    </subcellularLocation>
</comment>
<proteinExistence type="inferred from homology"/>
<dbReference type="Pfam" id="PF00892">
    <property type="entry name" value="EamA"/>
    <property type="match status" value="2"/>
</dbReference>
<feature type="transmembrane region" description="Helical" evidence="6">
    <location>
        <begin position="245"/>
        <end position="267"/>
    </location>
</feature>
<feature type="domain" description="EamA" evidence="7">
    <location>
        <begin position="159"/>
        <end position="287"/>
    </location>
</feature>
<protein>
    <submittedName>
        <fullName evidence="8">EamA family transporter</fullName>
    </submittedName>
</protein>
<dbReference type="PANTHER" id="PTHR32322">
    <property type="entry name" value="INNER MEMBRANE TRANSPORTER"/>
    <property type="match status" value="1"/>
</dbReference>
<evidence type="ECO:0000256" key="3">
    <source>
        <dbReference type="ARBA" id="ARBA00022692"/>
    </source>
</evidence>
<feature type="transmembrane region" description="Helical" evidence="6">
    <location>
        <begin position="73"/>
        <end position="93"/>
    </location>
</feature>
<keyword evidence="4 6" id="KW-1133">Transmembrane helix</keyword>
<dbReference type="SUPFAM" id="SSF103481">
    <property type="entry name" value="Multidrug resistance efflux transporter EmrE"/>
    <property type="match status" value="1"/>
</dbReference>
<dbReference type="RefSeq" id="WP_379659958.1">
    <property type="nucleotide sequence ID" value="NZ_BAAAJG010000026.1"/>
</dbReference>
<accession>A0ABW4FT18</accession>
<feature type="transmembrane region" description="Helical" evidence="6">
    <location>
        <begin position="129"/>
        <end position="145"/>
    </location>
</feature>
<evidence type="ECO:0000259" key="7">
    <source>
        <dbReference type="Pfam" id="PF00892"/>
    </source>
</evidence>
<keyword evidence="3 6" id="KW-0812">Transmembrane</keyword>
<dbReference type="Proteomes" id="UP001597145">
    <property type="component" value="Unassembled WGS sequence"/>
</dbReference>
<evidence type="ECO:0000313" key="9">
    <source>
        <dbReference type="Proteomes" id="UP001597145"/>
    </source>
</evidence>
<feature type="transmembrane region" description="Helical" evidence="6">
    <location>
        <begin position="41"/>
        <end position="61"/>
    </location>
</feature>
<feature type="transmembrane region" description="Helical" evidence="6">
    <location>
        <begin position="12"/>
        <end position="35"/>
    </location>
</feature>
<dbReference type="InterPro" id="IPR050638">
    <property type="entry name" value="AA-Vitamin_Transporters"/>
</dbReference>
<dbReference type="InterPro" id="IPR000620">
    <property type="entry name" value="EamA_dom"/>
</dbReference>
<dbReference type="PANTHER" id="PTHR32322:SF2">
    <property type="entry name" value="EAMA DOMAIN-CONTAINING PROTEIN"/>
    <property type="match status" value="1"/>
</dbReference>
<evidence type="ECO:0000256" key="1">
    <source>
        <dbReference type="ARBA" id="ARBA00004141"/>
    </source>
</evidence>
<feature type="domain" description="EamA" evidence="7">
    <location>
        <begin position="10"/>
        <end position="140"/>
    </location>
</feature>
<dbReference type="EMBL" id="JBHUCP010000025">
    <property type="protein sequence ID" value="MFD1533457.1"/>
    <property type="molecule type" value="Genomic_DNA"/>
</dbReference>
<gene>
    <name evidence="8" type="ORF">ACFSCY_28930</name>
</gene>
<evidence type="ECO:0000256" key="6">
    <source>
        <dbReference type="SAM" id="Phobius"/>
    </source>
</evidence>
<feature type="transmembrane region" description="Helical" evidence="6">
    <location>
        <begin position="99"/>
        <end position="117"/>
    </location>
</feature>
<feature type="transmembrane region" description="Helical" evidence="6">
    <location>
        <begin position="220"/>
        <end position="238"/>
    </location>
</feature>